<name>A0ABR1DWR8_NECAM</name>
<protein>
    <recommendedName>
        <fullName evidence="2">DUF1758 domain-containing protein</fullName>
    </recommendedName>
</protein>
<keyword evidence="4" id="KW-1185">Reference proteome</keyword>
<proteinExistence type="predicted"/>
<dbReference type="InterPro" id="IPR008737">
    <property type="entry name" value="DUF1758"/>
</dbReference>
<dbReference type="EMBL" id="JAVFWL010000005">
    <property type="protein sequence ID" value="KAK6754879.1"/>
    <property type="molecule type" value="Genomic_DNA"/>
</dbReference>
<dbReference type="SUPFAM" id="SSF56672">
    <property type="entry name" value="DNA/RNA polymerases"/>
    <property type="match status" value="1"/>
</dbReference>
<dbReference type="InterPro" id="IPR043502">
    <property type="entry name" value="DNA/RNA_pol_sf"/>
</dbReference>
<dbReference type="PANTHER" id="PTHR47331">
    <property type="entry name" value="PHD-TYPE DOMAIN-CONTAINING PROTEIN"/>
    <property type="match status" value="1"/>
</dbReference>
<dbReference type="PANTHER" id="PTHR47331:SF1">
    <property type="entry name" value="GAG-LIKE PROTEIN"/>
    <property type="match status" value="1"/>
</dbReference>
<feature type="domain" description="DUF1758" evidence="2">
    <location>
        <begin position="454"/>
        <end position="601"/>
    </location>
</feature>
<organism evidence="3 4">
    <name type="scientific">Necator americanus</name>
    <name type="common">Human hookworm</name>
    <dbReference type="NCBI Taxonomy" id="51031"/>
    <lineage>
        <taxon>Eukaryota</taxon>
        <taxon>Metazoa</taxon>
        <taxon>Ecdysozoa</taxon>
        <taxon>Nematoda</taxon>
        <taxon>Chromadorea</taxon>
        <taxon>Rhabditida</taxon>
        <taxon>Rhabditina</taxon>
        <taxon>Rhabditomorpha</taxon>
        <taxon>Strongyloidea</taxon>
        <taxon>Ancylostomatidae</taxon>
        <taxon>Bunostominae</taxon>
        <taxon>Necator</taxon>
    </lineage>
</organism>
<comment type="caution">
    <text evidence="3">The sequence shown here is derived from an EMBL/GenBank/DDBJ whole genome shotgun (WGS) entry which is preliminary data.</text>
</comment>
<dbReference type="Pfam" id="PF03564">
    <property type="entry name" value="DUF1759"/>
    <property type="match status" value="1"/>
</dbReference>
<dbReference type="Proteomes" id="UP001303046">
    <property type="component" value="Unassembled WGS sequence"/>
</dbReference>
<evidence type="ECO:0000259" key="2">
    <source>
        <dbReference type="Pfam" id="PF05585"/>
    </source>
</evidence>
<evidence type="ECO:0000313" key="4">
    <source>
        <dbReference type="Proteomes" id="UP001303046"/>
    </source>
</evidence>
<evidence type="ECO:0000256" key="1">
    <source>
        <dbReference type="SAM" id="MobiDB-lite"/>
    </source>
</evidence>
<evidence type="ECO:0000313" key="3">
    <source>
        <dbReference type="EMBL" id="KAK6754879.1"/>
    </source>
</evidence>
<feature type="region of interest" description="Disordered" evidence="1">
    <location>
        <begin position="22"/>
        <end position="52"/>
    </location>
</feature>
<accession>A0ABR1DWR8</accession>
<sequence length="1000" mass="115464">MHAESILRLLLMSEWNNINVPKQQAQQTANNHSTNSNNKRRPDGQSKDNNLLSAHPPIILRQQIGIAKRQLRKALEESQTEHAEEVQIQQLKDDDILAAYEEHTSAHDSLHRLYSRLDRVRKQWQGLLRTNLEEEDILQQYITKYGDFLLLLNDAVSTLERLDHERPLIQKGTKKKGLEFRASTLRGRTLQTIKGLSIAATNYPIAVEILKNHFDDRVTTRHILYTRLASLPPYDKDGRNLFALYSQMYALVRQFTTYKDDSKEYALGAILLNKLPRRIRSRIYDGGKNQENLVPTELLRILTKIVRKETTLEEMEDHRDYTNELHMNASYQRHYKTNTIPNTEEPKFSAVRGKPKGVKKDQSILRKRCTHLLHVFNVFFSKRTLEAIRNEHDEQIHTNNTERTQEIQGLRRRPLQEEENSQLSHSYAAEVFNSDMKSNETLLLCVQVTLFNSAQPHERINTFAFLDSGCSSTFITNYIARTLHLQIENEQEISLQTFAAAGAQTHSSSNVKGGLILENYETEILNAKTLEFLNEKIEMKLMNPYGRDDHHTWTTEEPPGIVIGNDYFWELVLSNNFYMKTLPNGYNLIHTRLGNIMSGKPLQNHQSFMALSDIRTLENPLQHQKLEELVEKFWSLESAGISDDVSRSDDDKCLQEFNDTIYFDFDEGRYMVRLPFKEDISELSNNFDLAISRLRSTVATLSKQPGLLERHHNIIVEQLERGIIEEVDDNDNTRPCHYLPHHGVISETSKNKKLRCVYDGSAKTKGRRSLNEVLYRGPVLLPEMAGILLRIRFMEILLIGDIEEAYLMVGLDEDSRNFTRFLWLRDPSLGMQEGNIVTYVFKRVTLGLITSPFLLAGTIHYHLCNYNTPLAQKILRNIYVDNLFLEATNIDDEEIFRQAGMNVRELPSNDSSFNKFLEKAERTPVDKTMKILGLQWDTEADSLIHGTEHHMDEKEGAQTCCKHIRSSWMGIPINSHCKSIRPETVENSTPMGCSTTIRTL</sequence>
<gene>
    <name evidence="3" type="primary">Necator_chrV.g18490</name>
    <name evidence="3" type="ORF">RB195_013699</name>
</gene>
<reference evidence="3 4" key="1">
    <citation type="submission" date="2023-08" db="EMBL/GenBank/DDBJ databases">
        <title>A Necator americanus chromosomal reference genome.</title>
        <authorList>
            <person name="Ilik V."/>
            <person name="Petrzelkova K.J."/>
            <person name="Pardy F."/>
            <person name="Fuh T."/>
            <person name="Niatou-Singa F.S."/>
            <person name="Gouil Q."/>
            <person name="Baker L."/>
            <person name="Ritchie M.E."/>
            <person name="Jex A.R."/>
            <person name="Gazzola D."/>
            <person name="Li H."/>
            <person name="Toshio Fujiwara R."/>
            <person name="Zhan B."/>
            <person name="Aroian R.V."/>
            <person name="Pafco B."/>
            <person name="Schwarz E.M."/>
        </authorList>
    </citation>
    <scope>NUCLEOTIDE SEQUENCE [LARGE SCALE GENOMIC DNA]</scope>
    <source>
        <strain evidence="3 4">Aroian</strain>
        <tissue evidence="3">Whole animal</tissue>
    </source>
</reference>
<dbReference type="Pfam" id="PF05585">
    <property type="entry name" value="DUF1758"/>
    <property type="match status" value="1"/>
</dbReference>
<dbReference type="InterPro" id="IPR005312">
    <property type="entry name" value="DUF1759"/>
</dbReference>
<feature type="compositionally biased region" description="Polar residues" evidence="1">
    <location>
        <begin position="22"/>
        <end position="37"/>
    </location>
</feature>